<evidence type="ECO:0000256" key="3">
    <source>
        <dbReference type="ARBA" id="ARBA00022989"/>
    </source>
</evidence>
<feature type="domain" description="Major facilitator superfamily (MFS) profile" evidence="6">
    <location>
        <begin position="61"/>
        <end position="547"/>
    </location>
</feature>
<dbReference type="PANTHER" id="PTHR23502:SF164">
    <property type="entry name" value="MAJOR FACILITATOR SUPERFAMILY (MFS) PROFILE DOMAIN-CONTAINING PROTEIN"/>
    <property type="match status" value="1"/>
</dbReference>
<feature type="transmembrane region" description="Helical" evidence="5">
    <location>
        <begin position="407"/>
        <end position="427"/>
    </location>
</feature>
<reference evidence="7" key="1">
    <citation type="submission" date="2015-09" db="EMBL/GenBank/DDBJ databases">
        <authorList>
            <person name="Jackson K.R."/>
            <person name="Lunt B.L."/>
            <person name="Fisher J.N.B."/>
            <person name="Gardner A.V."/>
            <person name="Bailey M.E."/>
            <person name="Deus L.M."/>
            <person name="Earl A.S."/>
            <person name="Gibby P.D."/>
            <person name="Hartmann K.A."/>
            <person name="Liu J.E."/>
            <person name="Manci A.M."/>
            <person name="Nielsen D.A."/>
            <person name="Solomon M.B."/>
            <person name="Breakwell D.P."/>
            <person name="Burnett S.H."/>
            <person name="Grose J.H."/>
        </authorList>
    </citation>
    <scope>NUCLEOTIDE SEQUENCE [LARGE SCALE GENOMIC DNA]</scope>
    <source>
        <strain evidence="7">LaBioMMi 136</strain>
    </source>
</reference>
<proteinExistence type="predicted"/>
<dbReference type="Proteomes" id="UP000190744">
    <property type="component" value="Unassembled WGS sequence"/>
</dbReference>
<protein>
    <submittedName>
        <fullName evidence="7">MFS-type transporter</fullName>
    </submittedName>
</protein>
<keyword evidence="3 5" id="KW-1133">Transmembrane helix</keyword>
<feature type="transmembrane region" description="Helical" evidence="5">
    <location>
        <begin position="64"/>
        <end position="86"/>
    </location>
</feature>
<feature type="transmembrane region" description="Helical" evidence="5">
    <location>
        <begin position="364"/>
        <end position="386"/>
    </location>
</feature>
<evidence type="ECO:0000313" key="7">
    <source>
        <dbReference type="EMBL" id="OOQ91065.1"/>
    </source>
</evidence>
<feature type="transmembrane region" description="Helical" evidence="5">
    <location>
        <begin position="132"/>
        <end position="153"/>
    </location>
</feature>
<dbReference type="InterPro" id="IPR011701">
    <property type="entry name" value="MFS"/>
</dbReference>
<accession>A0A1S9S003</accession>
<evidence type="ECO:0000256" key="4">
    <source>
        <dbReference type="ARBA" id="ARBA00023136"/>
    </source>
</evidence>
<feature type="transmembrane region" description="Helical" evidence="5">
    <location>
        <begin position="328"/>
        <end position="352"/>
    </location>
</feature>
<evidence type="ECO:0000256" key="2">
    <source>
        <dbReference type="ARBA" id="ARBA00022692"/>
    </source>
</evidence>
<dbReference type="PANTHER" id="PTHR23502">
    <property type="entry name" value="MAJOR FACILITATOR SUPERFAMILY"/>
    <property type="match status" value="1"/>
</dbReference>
<feature type="transmembrane region" description="Helical" evidence="5">
    <location>
        <begin position="492"/>
        <end position="511"/>
    </location>
</feature>
<dbReference type="GO" id="GO:0005886">
    <property type="term" value="C:plasma membrane"/>
    <property type="evidence" value="ECO:0007669"/>
    <property type="project" value="TreeGrafter"/>
</dbReference>
<sequence>MKPSAENKLQLARALNVKEEFGHDEYASGPVILTATNGEVQRIPHPSDSPNDPLNWPVWRKRGLIFVCCWFSLFSLVLVGGTGPFLETLIVQYAATKSVAEVVGLSTYPSLVMALGNLLILPAALALGRRPVFLFCTVLLLGSTIGAAVSSTFEAHLACRILEGIATGATESLLPLMITEITFLHEREFWFGIYWGSQSTFNAVFLISNSYLVAATSWRWFYGLFGIMAGIGLIFAFFAAPETRFHRGIVTVGGRRVYTDHFGVTHVVEATEHGDEVPDVLAEERGVQDQPDSYAQRLKPWHGLTPDAGKVFLDTYVQIAKALLSPGVVFAILLSSIVLGIGIALSLTYSTVLIQEFHWSPGSIGLMNIGVIPAAIAAILYAGWGGEKFAIWMAKRKDGVHFAEQQLVPLIVPTIVGVAGLILYGFTAESPQSSSSWGIIMGMAAEIIFLDTTYIDLELFLGWTLYNFAFISTIIVTTSYASEVMPSNPGAALILVVGAKNVVSFGAAYGLTPMVTRFGYRDAYLILMGIYLAIAVLGVPVYLWKARKSAQWSRSN</sequence>
<dbReference type="InterPro" id="IPR020846">
    <property type="entry name" value="MFS_dom"/>
</dbReference>
<comment type="subcellular location">
    <subcellularLocation>
        <location evidence="1">Membrane</location>
        <topology evidence="1">Multi-pass membrane protein</topology>
    </subcellularLocation>
</comment>
<organism evidence="7">
    <name type="scientific">Penicillium brasilianum</name>
    <dbReference type="NCBI Taxonomy" id="104259"/>
    <lineage>
        <taxon>Eukaryota</taxon>
        <taxon>Fungi</taxon>
        <taxon>Dikarya</taxon>
        <taxon>Ascomycota</taxon>
        <taxon>Pezizomycotina</taxon>
        <taxon>Eurotiomycetes</taxon>
        <taxon>Eurotiomycetidae</taxon>
        <taxon>Eurotiales</taxon>
        <taxon>Aspergillaceae</taxon>
        <taxon>Penicillium</taxon>
    </lineage>
</organism>
<name>A0A1S9S003_PENBI</name>
<keyword evidence="2 5" id="KW-0812">Transmembrane</keyword>
<dbReference type="SUPFAM" id="SSF103473">
    <property type="entry name" value="MFS general substrate transporter"/>
    <property type="match status" value="1"/>
</dbReference>
<dbReference type="InterPro" id="IPR036259">
    <property type="entry name" value="MFS_trans_sf"/>
</dbReference>
<dbReference type="Pfam" id="PF07690">
    <property type="entry name" value="MFS_1"/>
    <property type="match status" value="1"/>
</dbReference>
<evidence type="ECO:0000259" key="6">
    <source>
        <dbReference type="PROSITE" id="PS50850"/>
    </source>
</evidence>
<evidence type="ECO:0000256" key="5">
    <source>
        <dbReference type="SAM" id="Phobius"/>
    </source>
</evidence>
<keyword evidence="4 5" id="KW-0472">Membrane</keyword>
<feature type="transmembrane region" description="Helical" evidence="5">
    <location>
        <begin position="460"/>
        <end position="480"/>
    </location>
</feature>
<gene>
    <name evidence="7" type="ORF">PEBR_02346</name>
</gene>
<evidence type="ECO:0000256" key="1">
    <source>
        <dbReference type="ARBA" id="ARBA00004141"/>
    </source>
</evidence>
<dbReference type="AlphaFoldDB" id="A0A1S9S003"/>
<dbReference type="GO" id="GO:0022857">
    <property type="term" value="F:transmembrane transporter activity"/>
    <property type="evidence" value="ECO:0007669"/>
    <property type="project" value="InterPro"/>
</dbReference>
<feature type="transmembrane region" description="Helical" evidence="5">
    <location>
        <begin position="106"/>
        <end position="125"/>
    </location>
</feature>
<dbReference type="Gene3D" id="1.20.1250.20">
    <property type="entry name" value="MFS general substrate transporter like domains"/>
    <property type="match status" value="1"/>
</dbReference>
<feature type="transmembrane region" description="Helical" evidence="5">
    <location>
        <begin position="220"/>
        <end position="240"/>
    </location>
</feature>
<dbReference type="EMBL" id="LJBN01000024">
    <property type="protein sequence ID" value="OOQ91065.1"/>
    <property type="molecule type" value="Genomic_DNA"/>
</dbReference>
<feature type="transmembrane region" description="Helical" evidence="5">
    <location>
        <begin position="523"/>
        <end position="544"/>
    </location>
</feature>
<comment type="caution">
    <text evidence="7">The sequence shown here is derived from an EMBL/GenBank/DDBJ whole genome shotgun (WGS) entry which is preliminary data.</text>
</comment>
<dbReference type="PROSITE" id="PS50850">
    <property type="entry name" value="MFS"/>
    <property type="match status" value="1"/>
</dbReference>